<dbReference type="Pfam" id="PF07484">
    <property type="entry name" value="Collar"/>
    <property type="match status" value="1"/>
</dbReference>
<reference evidence="2 3" key="1">
    <citation type="submission" date="2019-08" db="EMBL/GenBank/DDBJ databases">
        <title>Bacillus genomes from the desert of Cuatro Cienegas, Coahuila.</title>
        <authorList>
            <person name="Olmedo-Alvarez G."/>
        </authorList>
    </citation>
    <scope>NUCLEOTIDE SEQUENCE [LARGE SCALE GENOMIC DNA]</scope>
    <source>
        <strain evidence="2 3">CH37_1T</strain>
    </source>
</reference>
<dbReference type="SUPFAM" id="SSF88874">
    <property type="entry name" value="Receptor-binding domain of short tail fibre protein gp12"/>
    <property type="match status" value="1"/>
</dbReference>
<dbReference type="RefSeq" id="WP_148950749.1">
    <property type="nucleotide sequence ID" value="NZ_VTES01000006.1"/>
</dbReference>
<evidence type="ECO:0000259" key="1">
    <source>
        <dbReference type="Pfam" id="PF07484"/>
    </source>
</evidence>
<proteinExistence type="predicted"/>
<accession>A0A5D4SF43</accession>
<dbReference type="Gene3D" id="3.90.1340.10">
    <property type="entry name" value="Phage tail collar domain"/>
    <property type="match status" value="1"/>
</dbReference>
<sequence>MSDQYVGEIRMFAGNYPPQGWAFCDGTILQINGNEALYSLIGTIYGGDGKTNFALPDLRGRIPIHFGQNPTSTTTYSLGQKGGTEKVTLNTDHLPKHTHQVAASSTGGAYQSPANGYWANSTTNQYAKSDTVPLTTMKASSIESVGGNLPHDNIMPFLALSFIIAIEGLYPTQG</sequence>
<gene>
    <name evidence="2" type="ORF">FZD47_20555</name>
</gene>
<protein>
    <submittedName>
        <fullName evidence="2">Phage tail protein</fullName>
    </submittedName>
</protein>
<evidence type="ECO:0000313" key="3">
    <source>
        <dbReference type="Proteomes" id="UP000323732"/>
    </source>
</evidence>
<evidence type="ECO:0000313" key="2">
    <source>
        <dbReference type="EMBL" id="TYS60602.1"/>
    </source>
</evidence>
<comment type="caution">
    <text evidence="2">The sequence shown here is derived from an EMBL/GenBank/DDBJ whole genome shotgun (WGS) entry which is preliminary data.</text>
</comment>
<dbReference type="Proteomes" id="UP000323732">
    <property type="component" value="Unassembled WGS sequence"/>
</dbReference>
<dbReference type="EMBL" id="VTES01000006">
    <property type="protein sequence ID" value="TYS60602.1"/>
    <property type="molecule type" value="Genomic_DNA"/>
</dbReference>
<feature type="domain" description="Phage tail collar" evidence="1">
    <location>
        <begin position="7"/>
        <end position="63"/>
    </location>
</feature>
<dbReference type="InterPro" id="IPR011083">
    <property type="entry name" value="Phage_tail_collar_dom"/>
</dbReference>
<organism evidence="2 3">
    <name type="scientific">Bacillus infantis</name>
    <dbReference type="NCBI Taxonomy" id="324767"/>
    <lineage>
        <taxon>Bacteria</taxon>
        <taxon>Bacillati</taxon>
        <taxon>Bacillota</taxon>
        <taxon>Bacilli</taxon>
        <taxon>Bacillales</taxon>
        <taxon>Bacillaceae</taxon>
        <taxon>Bacillus</taxon>
    </lineage>
</organism>
<dbReference type="AlphaFoldDB" id="A0A5D4SF43"/>
<name>A0A5D4SF43_9BACI</name>
<dbReference type="InterPro" id="IPR037053">
    <property type="entry name" value="Phage_tail_collar_dom_sf"/>
</dbReference>